<evidence type="ECO:0000256" key="2">
    <source>
        <dbReference type="ARBA" id="ARBA00022475"/>
    </source>
</evidence>
<dbReference type="GO" id="GO:0016763">
    <property type="term" value="F:pentosyltransferase activity"/>
    <property type="evidence" value="ECO:0007669"/>
    <property type="project" value="TreeGrafter"/>
</dbReference>
<sequence>MMASERKPATILFIALAVYFLANIAVRLSLPATLELDEAEQIFYSQWLTLGYGPQPPLYNWLQTAVFAVTGRSIFGLSLLKNALLFSCYFFYWLAACQVLRDSRLRIVAVLGLLALPQVSFMAQQDLAHTVALLSATALFLYAFYRIVAAPDTTAYLLAGVAVGAGFLAKYNFPLLPIAALLAVLPEKNLRDRIFNWRLVMAMALAFAIVLPHALWLLQNFDHATSATLGKMTENGDVSVGPISAVRGIGSMAVAIAAFSAVIVLIFVAVYRRSAWTVLKAQSVPIRITERMIALLAVALIAIVVATGTVHVRERWLDPFLLVLPLYLCMKIEAAGKAGAITRKGLLVIPLAIMLAIPASIFLRVTTTGMTGAYTKLNIPFDEFAKKLTGNSVTPAVVIAQDRHLAGNMKLNVGKTPVMTAQFPNFKLPFDWNNDQAVLLVWRSATDASVPAQLKQWVSDNATTGTISTIGKMSLPYHYGREGDRYDFSYAWVTAPKIAP</sequence>
<keyword evidence="3" id="KW-0328">Glycosyltransferase</keyword>
<evidence type="ECO:0000256" key="8">
    <source>
        <dbReference type="SAM" id="Phobius"/>
    </source>
</evidence>
<proteinExistence type="predicted"/>
<keyword evidence="2" id="KW-1003">Cell membrane</keyword>
<dbReference type="InterPro" id="IPR050297">
    <property type="entry name" value="LipidA_mod_glycosyltrf_83"/>
</dbReference>
<feature type="transmembrane region" description="Helical" evidence="8">
    <location>
        <begin position="249"/>
        <end position="271"/>
    </location>
</feature>
<feature type="transmembrane region" description="Helical" evidence="8">
    <location>
        <begin position="197"/>
        <end position="218"/>
    </location>
</feature>
<dbReference type="InterPro" id="IPR038731">
    <property type="entry name" value="RgtA/B/C-like"/>
</dbReference>
<evidence type="ECO:0000256" key="3">
    <source>
        <dbReference type="ARBA" id="ARBA00022676"/>
    </source>
</evidence>
<evidence type="ECO:0000313" key="10">
    <source>
        <dbReference type="EMBL" id="MBL0372575.1"/>
    </source>
</evidence>
<evidence type="ECO:0000256" key="5">
    <source>
        <dbReference type="ARBA" id="ARBA00022692"/>
    </source>
</evidence>
<accession>A0A937CKW9</accession>
<dbReference type="PANTHER" id="PTHR33908:SF9">
    <property type="entry name" value="BLL5595 PROTEIN"/>
    <property type="match status" value="1"/>
</dbReference>
<protein>
    <submittedName>
        <fullName evidence="10">Glycosyltransferase family 39 protein</fullName>
    </submittedName>
</protein>
<feature type="transmembrane region" description="Helical" evidence="8">
    <location>
        <begin position="82"/>
        <end position="101"/>
    </location>
</feature>
<dbReference type="Pfam" id="PF13231">
    <property type="entry name" value="PMT_2"/>
    <property type="match status" value="1"/>
</dbReference>
<keyword evidence="7 8" id="KW-0472">Membrane</keyword>
<dbReference type="RefSeq" id="WP_201657542.1">
    <property type="nucleotide sequence ID" value="NZ_JAEQNC010000005.1"/>
</dbReference>
<keyword evidence="11" id="KW-1185">Reference proteome</keyword>
<feature type="transmembrane region" description="Helical" evidence="8">
    <location>
        <begin position="346"/>
        <end position="365"/>
    </location>
</feature>
<evidence type="ECO:0000259" key="9">
    <source>
        <dbReference type="Pfam" id="PF13231"/>
    </source>
</evidence>
<evidence type="ECO:0000313" key="11">
    <source>
        <dbReference type="Proteomes" id="UP000633219"/>
    </source>
</evidence>
<evidence type="ECO:0000256" key="4">
    <source>
        <dbReference type="ARBA" id="ARBA00022679"/>
    </source>
</evidence>
<keyword evidence="6 8" id="KW-1133">Transmembrane helix</keyword>
<gene>
    <name evidence="10" type="ORF">JJB09_11100</name>
</gene>
<keyword evidence="5 8" id="KW-0812">Transmembrane</keyword>
<dbReference type="Proteomes" id="UP000633219">
    <property type="component" value="Unassembled WGS sequence"/>
</dbReference>
<reference evidence="10" key="1">
    <citation type="submission" date="2021-01" db="EMBL/GenBank/DDBJ databases">
        <title>Rhizobium sp. strain KVB221 16S ribosomal RNA gene Genome sequencing and assembly.</title>
        <authorList>
            <person name="Kang M."/>
        </authorList>
    </citation>
    <scope>NUCLEOTIDE SEQUENCE</scope>
    <source>
        <strain evidence="10">KVB221</strain>
    </source>
</reference>
<dbReference type="GO" id="GO:0005886">
    <property type="term" value="C:plasma membrane"/>
    <property type="evidence" value="ECO:0007669"/>
    <property type="project" value="UniProtKB-SubCell"/>
</dbReference>
<comment type="caution">
    <text evidence="10">The sequence shown here is derived from an EMBL/GenBank/DDBJ whole genome shotgun (WGS) entry which is preliminary data.</text>
</comment>
<feature type="domain" description="Glycosyltransferase RgtA/B/C/D-like" evidence="9">
    <location>
        <begin position="55"/>
        <end position="216"/>
    </location>
</feature>
<evidence type="ECO:0000256" key="7">
    <source>
        <dbReference type="ARBA" id="ARBA00023136"/>
    </source>
</evidence>
<feature type="transmembrane region" description="Helical" evidence="8">
    <location>
        <begin position="155"/>
        <end position="185"/>
    </location>
</feature>
<comment type="subcellular location">
    <subcellularLocation>
        <location evidence="1">Cell membrane</location>
        <topology evidence="1">Multi-pass membrane protein</topology>
    </subcellularLocation>
</comment>
<evidence type="ECO:0000256" key="1">
    <source>
        <dbReference type="ARBA" id="ARBA00004651"/>
    </source>
</evidence>
<organism evidence="10 11">
    <name type="scientific">Rhizobium setariae</name>
    <dbReference type="NCBI Taxonomy" id="2801340"/>
    <lineage>
        <taxon>Bacteria</taxon>
        <taxon>Pseudomonadati</taxon>
        <taxon>Pseudomonadota</taxon>
        <taxon>Alphaproteobacteria</taxon>
        <taxon>Hyphomicrobiales</taxon>
        <taxon>Rhizobiaceae</taxon>
        <taxon>Rhizobium/Agrobacterium group</taxon>
        <taxon>Rhizobium</taxon>
    </lineage>
</organism>
<dbReference type="AlphaFoldDB" id="A0A937CKW9"/>
<keyword evidence="4" id="KW-0808">Transferase</keyword>
<dbReference type="PANTHER" id="PTHR33908">
    <property type="entry name" value="MANNOSYLTRANSFERASE YKCB-RELATED"/>
    <property type="match status" value="1"/>
</dbReference>
<name>A0A937CKW9_9HYPH</name>
<feature type="transmembrane region" description="Helical" evidence="8">
    <location>
        <begin position="292"/>
        <end position="310"/>
    </location>
</feature>
<dbReference type="GO" id="GO:0009103">
    <property type="term" value="P:lipopolysaccharide biosynthetic process"/>
    <property type="evidence" value="ECO:0007669"/>
    <property type="project" value="UniProtKB-ARBA"/>
</dbReference>
<dbReference type="EMBL" id="JAEQNC010000005">
    <property type="protein sequence ID" value="MBL0372575.1"/>
    <property type="molecule type" value="Genomic_DNA"/>
</dbReference>
<evidence type="ECO:0000256" key="6">
    <source>
        <dbReference type="ARBA" id="ARBA00022989"/>
    </source>
</evidence>
<feature type="transmembrane region" description="Helical" evidence="8">
    <location>
        <begin position="130"/>
        <end position="149"/>
    </location>
</feature>